<accession>A0A7Y0AE28</accession>
<evidence type="ECO:0000313" key="2">
    <source>
        <dbReference type="Proteomes" id="UP000559626"/>
    </source>
</evidence>
<dbReference type="RefSeq" id="WP_169530679.1">
    <property type="nucleotide sequence ID" value="NZ_JABBGH010000001.1"/>
</dbReference>
<proteinExistence type="predicted"/>
<keyword evidence="2" id="KW-1185">Reference proteome</keyword>
<dbReference type="Proteomes" id="UP000559626">
    <property type="component" value="Unassembled WGS sequence"/>
</dbReference>
<organism evidence="1 2">
    <name type="scientific">Hymenobacter polaris</name>
    <dbReference type="NCBI Taxonomy" id="2682546"/>
    <lineage>
        <taxon>Bacteria</taxon>
        <taxon>Pseudomonadati</taxon>
        <taxon>Bacteroidota</taxon>
        <taxon>Cytophagia</taxon>
        <taxon>Cytophagales</taxon>
        <taxon>Hymenobacteraceae</taxon>
        <taxon>Hymenobacter</taxon>
    </lineage>
</organism>
<sequence length="85" mass="9576">MTADTFQQLSQTEQLWVAFKASTFLARRWQSGGSVNLYHLLAKGHELFIEVACADAPGCPIRWVRTHTTSQPLLDYADDVLLPEL</sequence>
<name>A0A7Y0AE28_9BACT</name>
<evidence type="ECO:0000313" key="1">
    <source>
        <dbReference type="EMBL" id="NML65405.1"/>
    </source>
</evidence>
<comment type="caution">
    <text evidence="1">The sequence shown here is derived from an EMBL/GenBank/DDBJ whole genome shotgun (WGS) entry which is preliminary data.</text>
</comment>
<gene>
    <name evidence="1" type="ORF">HHL22_09335</name>
</gene>
<protein>
    <submittedName>
        <fullName evidence="1">Uncharacterized protein</fullName>
    </submittedName>
</protein>
<reference evidence="1 2" key="1">
    <citation type="submission" date="2020-04" db="EMBL/GenBank/DDBJ databases">
        <title>Hymenobacter polaris sp. nov., isolated from Arctic soil.</title>
        <authorList>
            <person name="Dahal R.H."/>
        </authorList>
    </citation>
    <scope>NUCLEOTIDE SEQUENCE [LARGE SCALE GENOMIC DNA]</scope>
    <source>
        <strain evidence="1 2">RP-2-7</strain>
    </source>
</reference>
<dbReference type="EMBL" id="JABBGH010000001">
    <property type="protein sequence ID" value="NML65405.1"/>
    <property type="molecule type" value="Genomic_DNA"/>
</dbReference>
<dbReference type="AlphaFoldDB" id="A0A7Y0AE28"/>